<name>A0A0F8WX54_9ZZZZ</name>
<protein>
    <submittedName>
        <fullName evidence="1">Uncharacterized protein</fullName>
    </submittedName>
</protein>
<sequence>MSLSVRLTRAAKRIEELEARLEETKGDDNRLRWMLAWTTLELEKAANTRFDKLKGWMGQLDFPNLDLARVILDEEVE</sequence>
<accession>A0A0F8WX54</accession>
<dbReference type="EMBL" id="LAZR01062493">
    <property type="protein sequence ID" value="KKK61397.1"/>
    <property type="molecule type" value="Genomic_DNA"/>
</dbReference>
<comment type="caution">
    <text evidence="1">The sequence shown here is derived from an EMBL/GenBank/DDBJ whole genome shotgun (WGS) entry which is preliminary data.</text>
</comment>
<dbReference type="AlphaFoldDB" id="A0A0F8WX54"/>
<reference evidence="1" key="1">
    <citation type="journal article" date="2015" name="Nature">
        <title>Complex archaea that bridge the gap between prokaryotes and eukaryotes.</title>
        <authorList>
            <person name="Spang A."/>
            <person name="Saw J.H."/>
            <person name="Jorgensen S.L."/>
            <person name="Zaremba-Niedzwiedzka K."/>
            <person name="Martijn J."/>
            <person name="Lind A.E."/>
            <person name="van Eijk R."/>
            <person name="Schleper C."/>
            <person name="Guy L."/>
            <person name="Ettema T.J."/>
        </authorList>
    </citation>
    <scope>NUCLEOTIDE SEQUENCE</scope>
</reference>
<evidence type="ECO:0000313" key="1">
    <source>
        <dbReference type="EMBL" id="KKK61397.1"/>
    </source>
</evidence>
<gene>
    <name evidence="1" type="ORF">LCGC14_3014730</name>
</gene>
<organism evidence="1">
    <name type="scientific">marine sediment metagenome</name>
    <dbReference type="NCBI Taxonomy" id="412755"/>
    <lineage>
        <taxon>unclassified sequences</taxon>
        <taxon>metagenomes</taxon>
        <taxon>ecological metagenomes</taxon>
    </lineage>
</organism>
<proteinExistence type="predicted"/>